<evidence type="ECO:0000313" key="11">
    <source>
        <dbReference type="Proteomes" id="UP000004198"/>
    </source>
</evidence>
<dbReference type="Gene3D" id="3.90.1150.10">
    <property type="entry name" value="Aspartate Aminotransferase, domain 1"/>
    <property type="match status" value="1"/>
</dbReference>
<dbReference type="Pfam" id="PF00155">
    <property type="entry name" value="Aminotran_1_2"/>
    <property type="match status" value="1"/>
</dbReference>
<dbReference type="PANTHER" id="PTHR43643:SF3">
    <property type="entry name" value="HISTIDINOL-PHOSPHATE AMINOTRANSFERASE"/>
    <property type="match status" value="1"/>
</dbReference>
<proteinExistence type="inferred from homology"/>
<comment type="cofactor">
    <cofactor evidence="1 8">
        <name>pyridoxal 5'-phosphate</name>
        <dbReference type="ChEBI" id="CHEBI:597326"/>
    </cofactor>
</comment>
<comment type="caution">
    <text evidence="10">The sequence shown here is derived from an EMBL/GenBank/DDBJ whole genome shotgun (WGS) entry which is preliminary data.</text>
</comment>
<dbReference type="EC" id="2.6.1.9" evidence="3"/>
<evidence type="ECO:0000256" key="6">
    <source>
        <dbReference type="ARBA" id="ARBA00022898"/>
    </source>
</evidence>
<keyword evidence="11" id="KW-1185">Reference proteome</keyword>
<dbReference type="InterPro" id="IPR050106">
    <property type="entry name" value="HistidinolP_aminotransfase"/>
</dbReference>
<dbReference type="InterPro" id="IPR015421">
    <property type="entry name" value="PyrdxlP-dep_Trfase_major"/>
</dbReference>
<evidence type="ECO:0000256" key="5">
    <source>
        <dbReference type="ARBA" id="ARBA00022679"/>
    </source>
</evidence>
<protein>
    <recommendedName>
        <fullName evidence="3">histidinol-phosphate transaminase</fullName>
        <ecNumber evidence="3">2.6.1.9</ecNumber>
    </recommendedName>
</protein>
<name>C6PUQ5_9CLOT</name>
<dbReference type="PROSITE" id="PS00599">
    <property type="entry name" value="AA_TRANSFER_CLASS_2"/>
    <property type="match status" value="1"/>
</dbReference>
<dbReference type="PANTHER" id="PTHR43643">
    <property type="entry name" value="HISTIDINOL-PHOSPHATE AMINOTRANSFERASE 2"/>
    <property type="match status" value="1"/>
</dbReference>
<dbReference type="GO" id="GO:0004400">
    <property type="term" value="F:histidinol-phosphate transaminase activity"/>
    <property type="evidence" value="ECO:0007669"/>
    <property type="project" value="UniProtKB-EC"/>
</dbReference>
<dbReference type="InterPro" id="IPR001917">
    <property type="entry name" value="Aminotrans_II_pyridoxalP_BS"/>
</dbReference>
<comment type="pathway">
    <text evidence="2">Amino-acid biosynthesis; L-histidine biosynthesis; L-histidine from 5-phospho-alpha-D-ribose 1-diphosphate: step 7/9.</text>
</comment>
<dbReference type="GO" id="GO:0030170">
    <property type="term" value="F:pyridoxal phosphate binding"/>
    <property type="evidence" value="ECO:0007669"/>
    <property type="project" value="InterPro"/>
</dbReference>
<sequence length="152" mass="17323">MVIQTLSKSRSLAGIRVGFAMGNKELIQGLNRVKNSFNSYTIDRVAAAAAVAAIKDKEYFTQCVTKVINTRERIIKKLNSLGFNVVPSKANFIFITHKDYAASDLFAKLREKSVLVRYFSKERINNYLRVSIGSDEEMNFFIEKLQEIMDEI</sequence>
<keyword evidence="6 8" id="KW-0663">Pyridoxal phosphate</keyword>
<evidence type="ECO:0000256" key="8">
    <source>
        <dbReference type="RuleBase" id="RU003693"/>
    </source>
</evidence>
<evidence type="ECO:0000256" key="3">
    <source>
        <dbReference type="ARBA" id="ARBA00012748"/>
    </source>
</evidence>
<comment type="similarity">
    <text evidence="8">Belongs to the class-II pyridoxal-phosphate-dependent aminotransferase family.</text>
</comment>
<dbReference type="Proteomes" id="UP000004198">
    <property type="component" value="Unassembled WGS sequence"/>
</dbReference>
<evidence type="ECO:0000259" key="9">
    <source>
        <dbReference type="Pfam" id="PF00155"/>
    </source>
</evidence>
<feature type="domain" description="Aminotransferase class I/classII large" evidence="9">
    <location>
        <begin position="2"/>
        <end position="145"/>
    </location>
</feature>
<evidence type="ECO:0000256" key="2">
    <source>
        <dbReference type="ARBA" id="ARBA00005011"/>
    </source>
</evidence>
<dbReference type="AlphaFoldDB" id="C6PUQ5"/>
<keyword evidence="5 10" id="KW-0808">Transferase</keyword>
<comment type="catalytic activity">
    <reaction evidence="7">
        <text>L-histidinol phosphate + 2-oxoglutarate = 3-(imidazol-4-yl)-2-oxopropyl phosphate + L-glutamate</text>
        <dbReference type="Rhea" id="RHEA:23744"/>
        <dbReference type="ChEBI" id="CHEBI:16810"/>
        <dbReference type="ChEBI" id="CHEBI:29985"/>
        <dbReference type="ChEBI" id="CHEBI:57766"/>
        <dbReference type="ChEBI" id="CHEBI:57980"/>
        <dbReference type="EC" id="2.6.1.9"/>
    </reaction>
</comment>
<accession>C6PUQ5</accession>
<keyword evidence="4 10" id="KW-0032">Aminotransferase</keyword>
<dbReference type="Gene3D" id="3.40.640.10">
    <property type="entry name" value="Type I PLP-dependent aspartate aminotransferase-like (Major domain)"/>
    <property type="match status" value="1"/>
</dbReference>
<organism evidence="10 11">
    <name type="scientific">Clostridium carboxidivorans P7</name>
    <dbReference type="NCBI Taxonomy" id="536227"/>
    <lineage>
        <taxon>Bacteria</taxon>
        <taxon>Bacillati</taxon>
        <taxon>Bacillota</taxon>
        <taxon>Clostridia</taxon>
        <taxon>Eubacteriales</taxon>
        <taxon>Clostridiaceae</taxon>
        <taxon>Clostridium</taxon>
    </lineage>
</organism>
<dbReference type="SUPFAM" id="SSF53383">
    <property type="entry name" value="PLP-dependent transferases"/>
    <property type="match status" value="1"/>
</dbReference>
<dbReference type="eggNOG" id="COG0079">
    <property type="taxonomic scope" value="Bacteria"/>
</dbReference>
<dbReference type="InterPro" id="IPR004839">
    <property type="entry name" value="Aminotransferase_I/II_large"/>
</dbReference>
<dbReference type="InterPro" id="IPR015424">
    <property type="entry name" value="PyrdxlP-dep_Trfase"/>
</dbReference>
<dbReference type="EMBL" id="ACVI01000039">
    <property type="protein sequence ID" value="EET86984.1"/>
    <property type="molecule type" value="Genomic_DNA"/>
</dbReference>
<dbReference type="InterPro" id="IPR015422">
    <property type="entry name" value="PyrdxlP-dep_Trfase_small"/>
</dbReference>
<evidence type="ECO:0000256" key="7">
    <source>
        <dbReference type="ARBA" id="ARBA00047481"/>
    </source>
</evidence>
<gene>
    <name evidence="10" type="ORF">CcarbDRAFT_2522</name>
</gene>
<evidence type="ECO:0000256" key="4">
    <source>
        <dbReference type="ARBA" id="ARBA00022576"/>
    </source>
</evidence>
<evidence type="ECO:0000256" key="1">
    <source>
        <dbReference type="ARBA" id="ARBA00001933"/>
    </source>
</evidence>
<dbReference type="STRING" id="536227.Ccar_00290"/>
<reference evidence="10 11" key="1">
    <citation type="submission" date="2009-06" db="EMBL/GenBank/DDBJ databases">
        <title>The draft genome of Clostridium carboxidivorans P7.</title>
        <authorList>
            <consortium name="US DOE Joint Genome Institute (JGI-PGF)"/>
            <person name="Lucas S."/>
            <person name="Copeland A."/>
            <person name="Lapidus A."/>
            <person name="Glavina del Rio T."/>
            <person name="Tice H."/>
            <person name="Bruce D."/>
            <person name="Goodwin L."/>
            <person name="Pitluck S."/>
            <person name="Larimer F."/>
            <person name="Land M.L."/>
            <person name="Hauser L."/>
            <person name="Hemme C.L."/>
        </authorList>
    </citation>
    <scope>NUCLEOTIDE SEQUENCE [LARGE SCALE GENOMIC DNA]</scope>
    <source>
        <strain evidence="10 11">P7</strain>
    </source>
</reference>
<evidence type="ECO:0000313" key="10">
    <source>
        <dbReference type="EMBL" id="EET86984.1"/>
    </source>
</evidence>